<feature type="transmembrane region" description="Helical" evidence="2">
    <location>
        <begin position="267"/>
        <end position="290"/>
    </location>
</feature>
<protein>
    <submittedName>
        <fullName evidence="3">Expressed protein</fullName>
    </submittedName>
</protein>
<dbReference type="KEGG" id="scm:SCHCO_02638902"/>
<dbReference type="AlphaFoldDB" id="D8QFS2"/>
<dbReference type="PANTHER" id="PTHR34391">
    <property type="entry name" value="UPF0658 GOLGI APPARATUS MEMBRANE PROTEIN C1952.10C-RELATED"/>
    <property type="match status" value="1"/>
</dbReference>
<dbReference type="OMA" id="NQIRRIY"/>
<evidence type="ECO:0000256" key="1">
    <source>
        <dbReference type="SAM" id="MobiDB-lite"/>
    </source>
</evidence>
<reference evidence="3 4" key="1">
    <citation type="journal article" date="2010" name="Nat. Biotechnol.">
        <title>Genome sequence of the model mushroom Schizophyllum commune.</title>
        <authorList>
            <person name="Ohm R.A."/>
            <person name="de Jong J.F."/>
            <person name="Lugones L.G."/>
            <person name="Aerts A."/>
            <person name="Kothe E."/>
            <person name="Stajich J.E."/>
            <person name="de Vries R.P."/>
            <person name="Record E."/>
            <person name="Levasseur A."/>
            <person name="Baker S.E."/>
            <person name="Bartholomew K.A."/>
            <person name="Coutinho P.M."/>
            <person name="Erdmann S."/>
            <person name="Fowler T.J."/>
            <person name="Gathman A.C."/>
            <person name="Lombard V."/>
            <person name="Henrissat B."/>
            <person name="Knabe N."/>
            <person name="Kuees U."/>
            <person name="Lilly W.W."/>
            <person name="Lindquist E."/>
            <person name="Lucas S."/>
            <person name="Magnuson J.K."/>
            <person name="Piumi F."/>
            <person name="Raudaskoski M."/>
            <person name="Salamov A."/>
            <person name="Schmutz J."/>
            <person name="Schwarze F.W.M.R."/>
            <person name="vanKuyk P.A."/>
            <person name="Horton J.S."/>
            <person name="Grigoriev I.V."/>
            <person name="Woesten H.A.B."/>
        </authorList>
    </citation>
    <scope>NUCLEOTIDE SEQUENCE [LARGE SCALE GENOMIC DNA]</scope>
    <source>
        <strain evidence="4">H4-8 / FGSC 9210</strain>
    </source>
</reference>
<dbReference type="EMBL" id="GL377311">
    <property type="protein sequence ID" value="EFI93175.1"/>
    <property type="molecule type" value="Genomic_DNA"/>
</dbReference>
<gene>
    <name evidence="3" type="ORF">SCHCODRAFT_83276</name>
</gene>
<sequence>MPSQKARQFVKDTLSFSRVRVIYARITLTRYTTLFFFFALLSALVLLALEAVAYNDNTMAIDHLDGIVAQGSPTNGIFLQKGDMLEVCYDVPGRPASMCRPLWKPDHKDRRALVEAPQYNSSAFDTLAVDEEGNAHGVWAPAEDPQVAATVERVLDSGKKVQLDTACVESLEWLSDILKDSRREDFATGAFHIWLFSVAAVTILNESLPHLLASGVSHILATAWAGYRIHQTLDIRSIYYRLISASDGAACGDVDMLGPWWDMRIQHAIPIVIFNALSLLWFIALSLQLFKVYKHQSFSRVGASPQIHKVYKIVLSLSVALQLALFFTLVTTAIWIDKIARGNIRRIAFHSAIYRAAFIVTAIVELPWIVLGWISVRRECRVMFCFFALISMILFGISTALFCSPLYRYVLETWPFFASMSVLSYILVVTVSVLGIIARMHFGRGLKHYLEVSDALEDVDFTPVYFSNDPKKQSLVSVDLPTMGYSQEKAQRSSIDKSAMKDFHFEYPPPPEPPAKVMHVETASLYSRAPSTPRKITVTPRFLRDSYQSKVSSNMRDSLVSRVSSKTTVGTKAKVSQVSLVSLNRMSSASSASSSADTDDSGTIASWSAGRSSIAKSTVSSSTAMPAAPVPAVPARKIGLPGNPRPLTRGSSLTRSGSNASSVGHVSRSPPKAGFF</sequence>
<feature type="region of interest" description="Disordered" evidence="1">
    <location>
        <begin position="587"/>
        <end position="606"/>
    </location>
</feature>
<keyword evidence="4" id="KW-1185">Reference proteome</keyword>
<feature type="transmembrane region" description="Helical" evidence="2">
    <location>
        <begin position="34"/>
        <end position="54"/>
    </location>
</feature>
<feature type="compositionally biased region" description="Low complexity" evidence="1">
    <location>
        <begin position="618"/>
        <end position="627"/>
    </location>
</feature>
<dbReference type="GO" id="GO:0005794">
    <property type="term" value="C:Golgi apparatus"/>
    <property type="evidence" value="ECO:0007669"/>
    <property type="project" value="TreeGrafter"/>
</dbReference>
<keyword evidence="2" id="KW-1133">Transmembrane helix</keyword>
<feature type="compositionally biased region" description="Low complexity" evidence="1">
    <location>
        <begin position="587"/>
        <end position="596"/>
    </location>
</feature>
<evidence type="ECO:0000313" key="4">
    <source>
        <dbReference type="Proteomes" id="UP000007431"/>
    </source>
</evidence>
<feature type="transmembrane region" description="Helical" evidence="2">
    <location>
        <begin position="383"/>
        <end position="407"/>
    </location>
</feature>
<dbReference type="HOGENOM" id="CLU_021809_0_0_1"/>
<dbReference type="OrthoDB" id="2684482at2759"/>
<dbReference type="GeneID" id="9591849"/>
<keyword evidence="2" id="KW-0472">Membrane</keyword>
<name>D8QFS2_SCHCM</name>
<feature type="transmembrane region" description="Helical" evidence="2">
    <location>
        <begin position="356"/>
        <end position="376"/>
    </location>
</feature>
<dbReference type="PANTHER" id="PTHR34391:SF2">
    <property type="entry name" value="TRP C-TERMINAL DOMAIN-CONTAINING PROTEIN"/>
    <property type="match status" value="1"/>
</dbReference>
<dbReference type="Proteomes" id="UP000007431">
    <property type="component" value="Unassembled WGS sequence"/>
</dbReference>
<organism evidence="4">
    <name type="scientific">Schizophyllum commune (strain H4-8 / FGSC 9210)</name>
    <name type="common">Split gill fungus</name>
    <dbReference type="NCBI Taxonomy" id="578458"/>
    <lineage>
        <taxon>Eukaryota</taxon>
        <taxon>Fungi</taxon>
        <taxon>Dikarya</taxon>
        <taxon>Basidiomycota</taxon>
        <taxon>Agaricomycotina</taxon>
        <taxon>Agaricomycetes</taxon>
        <taxon>Agaricomycetidae</taxon>
        <taxon>Agaricales</taxon>
        <taxon>Schizophyllaceae</taxon>
        <taxon>Schizophyllum</taxon>
    </lineage>
</organism>
<dbReference type="eggNOG" id="ENOG502SIXC">
    <property type="taxonomic scope" value="Eukaryota"/>
</dbReference>
<accession>D8QFS2</accession>
<feature type="region of interest" description="Disordered" evidence="1">
    <location>
        <begin position="618"/>
        <end position="676"/>
    </location>
</feature>
<proteinExistence type="predicted"/>
<dbReference type="RefSeq" id="XP_003028078.1">
    <property type="nucleotide sequence ID" value="XM_003028032.1"/>
</dbReference>
<evidence type="ECO:0000313" key="3">
    <source>
        <dbReference type="EMBL" id="EFI93175.1"/>
    </source>
</evidence>
<feature type="transmembrane region" description="Helical" evidence="2">
    <location>
        <begin position="310"/>
        <end position="336"/>
    </location>
</feature>
<keyword evidence="2" id="KW-0812">Transmembrane</keyword>
<feature type="compositionally biased region" description="Polar residues" evidence="1">
    <location>
        <begin position="649"/>
        <end position="664"/>
    </location>
</feature>
<feature type="transmembrane region" description="Helical" evidence="2">
    <location>
        <begin position="413"/>
        <end position="438"/>
    </location>
</feature>
<dbReference type="VEuPathDB" id="FungiDB:SCHCODRAFT_02638902"/>
<evidence type="ECO:0000256" key="2">
    <source>
        <dbReference type="SAM" id="Phobius"/>
    </source>
</evidence>
<dbReference type="InterPro" id="IPR040410">
    <property type="entry name" value="UPF0658_Golgi"/>
</dbReference>
<dbReference type="InParanoid" id="D8QFS2"/>